<name>A0AAD7AAD0_9AGAR</name>
<feature type="compositionally biased region" description="Polar residues" evidence="6">
    <location>
        <begin position="389"/>
        <end position="402"/>
    </location>
</feature>
<dbReference type="Pfam" id="PF21282">
    <property type="entry name" value="APC1_3rd"/>
    <property type="match status" value="1"/>
</dbReference>
<dbReference type="PANTHER" id="PTHR12827">
    <property type="entry name" value="MEIOTIC CHECKPOINT REGULATOR TSG24 FAMILY MEMBER"/>
    <property type="match status" value="1"/>
</dbReference>
<dbReference type="InterPro" id="IPR049255">
    <property type="entry name" value="Apc1_N"/>
</dbReference>
<keyword evidence="11" id="KW-1185">Reference proteome</keyword>
<proteinExistence type="inferred from homology"/>
<keyword evidence="2" id="KW-0132">Cell division</keyword>
<evidence type="ECO:0000256" key="4">
    <source>
        <dbReference type="ARBA" id="ARBA00022776"/>
    </source>
</evidence>
<accession>A0AAD7AAD0</accession>
<evidence type="ECO:0000259" key="7">
    <source>
        <dbReference type="Pfam" id="PF12859"/>
    </source>
</evidence>
<evidence type="ECO:0000256" key="3">
    <source>
        <dbReference type="ARBA" id="ARBA00022737"/>
    </source>
</evidence>
<dbReference type="Pfam" id="PF12859">
    <property type="entry name" value="ANAPC1"/>
    <property type="match status" value="1"/>
</dbReference>
<protein>
    <recommendedName>
        <fullName evidence="12">Anaphase-promoting complex subunit 1</fullName>
    </recommendedName>
</protein>
<keyword evidence="4" id="KW-0498">Mitosis</keyword>
<dbReference type="GO" id="GO:0070979">
    <property type="term" value="P:protein K11-linked ubiquitination"/>
    <property type="evidence" value="ECO:0007669"/>
    <property type="project" value="TreeGrafter"/>
</dbReference>
<reference evidence="10" key="1">
    <citation type="submission" date="2023-03" db="EMBL/GenBank/DDBJ databases">
        <title>Massive genome expansion in bonnet fungi (Mycena s.s.) driven by repeated elements and novel gene families across ecological guilds.</title>
        <authorList>
            <consortium name="Lawrence Berkeley National Laboratory"/>
            <person name="Harder C.B."/>
            <person name="Miyauchi S."/>
            <person name="Viragh M."/>
            <person name="Kuo A."/>
            <person name="Thoen E."/>
            <person name="Andreopoulos B."/>
            <person name="Lu D."/>
            <person name="Skrede I."/>
            <person name="Drula E."/>
            <person name="Henrissat B."/>
            <person name="Morin E."/>
            <person name="Kohler A."/>
            <person name="Barry K."/>
            <person name="LaButti K."/>
            <person name="Morin E."/>
            <person name="Salamov A."/>
            <person name="Lipzen A."/>
            <person name="Mereny Z."/>
            <person name="Hegedus B."/>
            <person name="Baldrian P."/>
            <person name="Stursova M."/>
            <person name="Weitz H."/>
            <person name="Taylor A."/>
            <person name="Grigoriev I.V."/>
            <person name="Nagy L.G."/>
            <person name="Martin F."/>
            <person name="Kauserud H."/>
        </authorList>
    </citation>
    <scope>NUCLEOTIDE SEQUENCE</scope>
    <source>
        <strain evidence="10">CBHHK002</strain>
    </source>
</reference>
<sequence length="1938" mass="215084">MPPCTISITLSNEESAASAYLGLRAENDVELPRSDLLNSIRSVLRGSGAEPPEARHSTFVSSQLMPAHGDPWEEEEITWNSETVVWSSGGVMRKKWTFTQEGQRVQCATLGWLEQNASEGPVSQSNTTNLNAGPSSERPTFGPFARAQQNRRPQRNRTIRVPAVFVFLRSIGKIFLKNGLDYTFSIPFVVRKAWPLFPHGVMLQRNIEASELEEAALTGEPLLPTIFSLTSPFSEAGTVGLTSGIVGGFLSTPALKDEDENSKKPLKAVPSTESVVWVSHRGPGGNNDLLVTVDPEKRQLSVWRYVYIKPKDTPVPLGRARVARHRQSLSTATTRRTSTMFSDLDRLHPRSPKATTSLPDVPILSPDMPPLSALPGMAPALSTTTTMASIGSGTSSQWSGPTRQRRNSLTRNDLSITMDRMALGGKSDADGALAPIEHGRMKASYWMERIHSQELSSVDSADWRGISCSSFDGRWGGSSERSLLSIHFPTSKTLHLFDVYSAPDNTLKLKYVSQLPALGAVPLRITRRTVWDLLVLQPDHELIVLTHGTKVLPISVKVKVVDPDNVMDVDVAQAPEGMVQVVGLKRDSFHSATLIFEDDRRRCHEQPVCIDLVPPDYLTGQTLQILALTLPEDVFFELHRRFLEIWSSRGLLTSDGIEFDCLTSALCRTFELRRPVKSSPEDVWSSLAQSPSHDRFREDPALRALFRPTNPIHAIASDIGKPLQSPQRKSLLAPILYALHTLGEDLRLSIDHYKALTALAPVICMVALVIRPEWADYWKRLCPDAMAGWPQPTISDHQVDDRLPVWPPDVSAILYGRISNPDWQVPWHDTQHMASRFHVVPSCAFGRIDPLGTLGKLTSLYKCLADNAEPSGQKRAENAIMRMVELRIGPEFLNRLPLGVLSPIREAARTCQLAPPSDWPLEAYRVVGRNDVAASASQAPELLFGDGYRSVKDFIDPSRPRSTIGAIAAEAKVAGSGEVQTVSGVELDLDDFTDIRFGQDRRLEEVARMLCSSSIPSVRVMERPELNEHDQAKEHQHQVLRIAERTLALSYGRAMFTFGSLPTVTREAYSIPKMEFTIRLQPLNLTVAPEPGKLPTESLSWGDFHNGVAAGLRISPSAGGVESSWIAFNKPQELTPEHAGFLFGLGLTGHLKEMLTWHTFGYLTPKHDLTSIGVLLGLSAANIGSGDQHVTKLLAVHTPALLPTPTVDLNVPLMTQAAGLSGVGLLYMGTKNRRMAEVCLNEISRRDLVQPDLSNEYREAYTFSAALSFGMIMLGKGSVIPADMTLLNRLNVLIHGEGKSVVSKKGHSFDINLTSPAATLALGLMYLRTERQDVADMLTIPDTVLALNRIQPSFLLMRVLAKALIMWNSVAPTSEWQAAQIPTAIREAVDARTKHARPMDDALELAYYNILAASCFVIGLKFAGTARQEAYMMIIRYFDLFTRMVYSNSQAFDHKIRRSAVRDGLNLISISLSMVMAGTGEISCLRRLRFAYGMYHQTMYHPSFKYGIHVATHMSLGLLFLGGGRFTLGTSDAAIACMVTAFFPRAHHMSSDNKSFLQALRHLWVLAIEPRCLIARDVETTEVVYLPVKITVNDGKEVGTTQLISPTLIPDLDKLAAIRVDTPRYWPFHFDTANIPRHKESLLRSQTLYVKRRTAFLSYTEDPRGSRSLFVRSRSSTGEAATLDFPQLTETKVHPAGDLSEFITSFSNDTLFLAFADHLAREEGETDAERLFHTFCHANLFDSILQGKPQTLQSHLTLFRYRMLAPSSRYFHIHLQDLRFAADFYSKIYERRFSGRRENNFRISLIRDSTVSGALYALDKQLDGVRTKPEFLAALRLYARGDMVVVDERVSPNISQHLAWYMLRNSVPVSTLLLVLKDLANEAYTQCSGQPAPDGTDDTATLEQGIKEVLHATGTKLTTALGSGWTVRSLHEILSVWS</sequence>
<dbReference type="InterPro" id="IPR011989">
    <property type="entry name" value="ARM-like"/>
</dbReference>
<feature type="domain" description="Anaphase-promoting complex subunit 1 N-terminal" evidence="7">
    <location>
        <begin position="68"/>
        <end position="210"/>
    </location>
</feature>
<dbReference type="InterPro" id="IPR024990">
    <property type="entry name" value="Apc1"/>
</dbReference>
<comment type="similarity">
    <text evidence="1">Belongs to the APC1 family.</text>
</comment>
<dbReference type="InterPro" id="IPR041221">
    <property type="entry name" value="APC1_C"/>
</dbReference>
<evidence type="ECO:0008006" key="12">
    <source>
        <dbReference type="Google" id="ProtNLM"/>
    </source>
</evidence>
<feature type="compositionally biased region" description="Polar residues" evidence="6">
    <location>
        <begin position="118"/>
        <end position="138"/>
    </location>
</feature>
<dbReference type="InterPro" id="IPR048971">
    <property type="entry name" value="Apc1_3rd"/>
</dbReference>
<dbReference type="Gene3D" id="1.25.10.10">
    <property type="entry name" value="Leucine-rich Repeat Variant"/>
    <property type="match status" value="2"/>
</dbReference>
<dbReference type="PANTHER" id="PTHR12827:SF3">
    <property type="entry name" value="ANAPHASE-PROMOTING COMPLEX SUBUNIT 1"/>
    <property type="match status" value="1"/>
</dbReference>
<keyword evidence="3" id="KW-0677">Repeat</keyword>
<dbReference type="GO" id="GO:0051301">
    <property type="term" value="P:cell division"/>
    <property type="evidence" value="ECO:0007669"/>
    <property type="project" value="UniProtKB-KW"/>
</dbReference>
<comment type="caution">
    <text evidence="10">The sequence shown here is derived from an EMBL/GenBank/DDBJ whole genome shotgun (WGS) entry which is preliminary data.</text>
</comment>
<evidence type="ECO:0000256" key="5">
    <source>
        <dbReference type="ARBA" id="ARBA00023306"/>
    </source>
</evidence>
<evidence type="ECO:0000259" key="9">
    <source>
        <dbReference type="Pfam" id="PF21282"/>
    </source>
</evidence>
<evidence type="ECO:0000256" key="6">
    <source>
        <dbReference type="SAM" id="MobiDB-lite"/>
    </source>
</evidence>
<gene>
    <name evidence="10" type="ORF">DFH08DRAFT_856831</name>
</gene>
<dbReference type="GO" id="GO:0007091">
    <property type="term" value="P:metaphase/anaphase transition of mitotic cell cycle"/>
    <property type="evidence" value="ECO:0007669"/>
    <property type="project" value="TreeGrafter"/>
</dbReference>
<feature type="region of interest" description="Disordered" evidence="6">
    <location>
        <begin position="118"/>
        <end position="154"/>
    </location>
</feature>
<dbReference type="GO" id="GO:0060090">
    <property type="term" value="F:molecular adaptor activity"/>
    <property type="evidence" value="ECO:0007669"/>
    <property type="project" value="TreeGrafter"/>
</dbReference>
<evidence type="ECO:0000313" key="11">
    <source>
        <dbReference type="Proteomes" id="UP001218218"/>
    </source>
</evidence>
<organism evidence="10 11">
    <name type="scientific">Mycena albidolilacea</name>
    <dbReference type="NCBI Taxonomy" id="1033008"/>
    <lineage>
        <taxon>Eukaryota</taxon>
        <taxon>Fungi</taxon>
        <taxon>Dikarya</taxon>
        <taxon>Basidiomycota</taxon>
        <taxon>Agaricomycotina</taxon>
        <taxon>Agaricomycetes</taxon>
        <taxon>Agaricomycetidae</taxon>
        <taxon>Agaricales</taxon>
        <taxon>Marasmiineae</taxon>
        <taxon>Mycenaceae</taxon>
        <taxon>Mycena</taxon>
    </lineage>
</organism>
<dbReference type="EMBL" id="JARIHO010000011">
    <property type="protein sequence ID" value="KAJ7353418.1"/>
    <property type="molecule type" value="Genomic_DNA"/>
</dbReference>
<evidence type="ECO:0000256" key="2">
    <source>
        <dbReference type="ARBA" id="ARBA00022618"/>
    </source>
</evidence>
<evidence type="ECO:0000313" key="10">
    <source>
        <dbReference type="EMBL" id="KAJ7353418.1"/>
    </source>
</evidence>
<dbReference type="Pfam" id="PF18122">
    <property type="entry name" value="APC1_C"/>
    <property type="match status" value="1"/>
</dbReference>
<feature type="domain" description="Anaphase-promoting complex subunit 1 C-terminal" evidence="8">
    <location>
        <begin position="1701"/>
        <end position="1868"/>
    </location>
</feature>
<evidence type="ECO:0000256" key="1">
    <source>
        <dbReference type="ARBA" id="ARBA00010547"/>
    </source>
</evidence>
<feature type="domain" description="Anaphase-promoting complex subunit 1 beta-sandwich" evidence="9">
    <location>
        <begin position="1571"/>
        <end position="1653"/>
    </location>
</feature>
<evidence type="ECO:0000259" key="8">
    <source>
        <dbReference type="Pfam" id="PF18122"/>
    </source>
</evidence>
<dbReference type="GO" id="GO:0031145">
    <property type="term" value="P:anaphase-promoting complex-dependent catabolic process"/>
    <property type="evidence" value="ECO:0007669"/>
    <property type="project" value="TreeGrafter"/>
</dbReference>
<dbReference type="Proteomes" id="UP001218218">
    <property type="component" value="Unassembled WGS sequence"/>
</dbReference>
<dbReference type="GO" id="GO:0005680">
    <property type="term" value="C:anaphase-promoting complex"/>
    <property type="evidence" value="ECO:0007669"/>
    <property type="project" value="InterPro"/>
</dbReference>
<keyword evidence="5" id="KW-0131">Cell cycle</keyword>
<feature type="region of interest" description="Disordered" evidence="6">
    <location>
        <begin position="389"/>
        <end position="408"/>
    </location>
</feature>